<evidence type="ECO:0000313" key="2">
    <source>
        <dbReference type="Proteomes" id="UP001500936"/>
    </source>
</evidence>
<dbReference type="EMBL" id="BAABHB010000001">
    <property type="protein sequence ID" value="GAA4396867.1"/>
    <property type="molecule type" value="Genomic_DNA"/>
</dbReference>
<protein>
    <submittedName>
        <fullName evidence="1">Uncharacterized protein</fullName>
    </submittedName>
</protein>
<comment type="caution">
    <text evidence="1">The sequence shown here is derived from an EMBL/GenBank/DDBJ whole genome shotgun (WGS) entry which is preliminary data.</text>
</comment>
<dbReference type="Proteomes" id="UP001500936">
    <property type="component" value="Unassembled WGS sequence"/>
</dbReference>
<name>A0ABP8JWL8_9BACT</name>
<reference evidence="2" key="1">
    <citation type="journal article" date="2019" name="Int. J. Syst. Evol. Microbiol.">
        <title>The Global Catalogue of Microorganisms (GCM) 10K type strain sequencing project: providing services to taxonomists for standard genome sequencing and annotation.</title>
        <authorList>
            <consortium name="The Broad Institute Genomics Platform"/>
            <consortium name="The Broad Institute Genome Sequencing Center for Infectious Disease"/>
            <person name="Wu L."/>
            <person name="Ma J."/>
        </authorList>
    </citation>
    <scope>NUCLEOTIDE SEQUENCE [LARGE SCALE GENOMIC DNA]</scope>
    <source>
        <strain evidence="2">JCM 17925</strain>
    </source>
</reference>
<evidence type="ECO:0000313" key="1">
    <source>
        <dbReference type="EMBL" id="GAA4396867.1"/>
    </source>
</evidence>
<gene>
    <name evidence="1" type="ORF">GCM10023187_05490</name>
</gene>
<organism evidence="1 2">
    <name type="scientific">Nibrella viscosa</name>
    <dbReference type="NCBI Taxonomy" id="1084524"/>
    <lineage>
        <taxon>Bacteria</taxon>
        <taxon>Pseudomonadati</taxon>
        <taxon>Bacteroidota</taxon>
        <taxon>Cytophagia</taxon>
        <taxon>Cytophagales</taxon>
        <taxon>Spirosomataceae</taxon>
        <taxon>Nibrella</taxon>
    </lineage>
</organism>
<accession>A0ABP8JWL8</accession>
<sequence length="210" mass="24169">MTTPATYEQNVFINCPFDEKYKPLFQAIVFTVQVCRFIPRCALETMDASHIRLEKIMAIIEECKYGIHDISVKAARHNMPLELGIFVGCRQYGKAHHRLKQYMVLEGKKHSSKVYLSDLSGQDYMAYNNKVPEVIGCVRNWLADKVSETVFIPHAPFLCTEYEAFRRDLPGLCAIRKWSAESLSFKELLSLSTPWINARTELSRIDPSQD</sequence>
<dbReference type="RefSeq" id="WP_345263711.1">
    <property type="nucleotide sequence ID" value="NZ_BAABHB010000001.1"/>
</dbReference>
<proteinExistence type="predicted"/>
<keyword evidence="2" id="KW-1185">Reference proteome</keyword>